<organism evidence="1 4">
    <name type="scientific">Streptomyces brevispora</name>
    <dbReference type="NCBI Taxonomy" id="887462"/>
    <lineage>
        <taxon>Bacteria</taxon>
        <taxon>Bacillati</taxon>
        <taxon>Actinomycetota</taxon>
        <taxon>Actinomycetes</taxon>
        <taxon>Kitasatosporales</taxon>
        <taxon>Streptomycetaceae</taxon>
        <taxon>Streptomyces</taxon>
    </lineage>
</organism>
<reference evidence="1 4" key="1">
    <citation type="submission" date="2019-06" db="EMBL/GenBank/DDBJ databases">
        <title>Sequencing the genomes of 1000 actinobacteria strains.</title>
        <authorList>
            <person name="Klenk H.-P."/>
        </authorList>
    </citation>
    <scope>NUCLEOTIDE SEQUENCE [LARGE SCALE GENOMIC DNA]</scope>
    <source>
        <strain evidence="1 4">DSM 42059</strain>
    </source>
</reference>
<proteinExistence type="predicted"/>
<dbReference type="RefSeq" id="WP_280118788.1">
    <property type="nucleotide sequence ID" value="NZ_CP109114.1"/>
</dbReference>
<keyword evidence="5" id="KW-1185">Reference proteome</keyword>
<dbReference type="EMBL" id="CP109114">
    <property type="protein sequence ID" value="WSC17585.1"/>
    <property type="molecule type" value="Genomic_DNA"/>
</dbReference>
<evidence type="ECO:0000313" key="4">
    <source>
        <dbReference type="Proteomes" id="UP000318186"/>
    </source>
</evidence>
<protein>
    <submittedName>
        <fullName evidence="1">Uncharacterized protein</fullName>
    </submittedName>
</protein>
<dbReference type="Proteomes" id="UP000318186">
    <property type="component" value="Unassembled WGS sequence"/>
</dbReference>
<evidence type="ECO:0000313" key="3">
    <source>
        <dbReference type="EMBL" id="WSC17585.1"/>
    </source>
</evidence>
<name>A0A561TYI1_9ACTN</name>
<dbReference type="EMBL" id="CP109114">
    <property type="protein sequence ID" value="WSC11526.1"/>
    <property type="molecule type" value="Genomic_DNA"/>
</dbReference>
<sequence>MQITPRADDLTIENLDGTTGAVDDPTGWCAILTPAAVAAQ</sequence>
<gene>
    <name evidence="1" type="ORF">FHX80_12492</name>
    <name evidence="2" type="ORF">OIE64_00625</name>
    <name evidence="3" type="ORF">OIE64_35415</name>
</gene>
<evidence type="ECO:0000313" key="2">
    <source>
        <dbReference type="EMBL" id="WSC11526.1"/>
    </source>
</evidence>
<evidence type="ECO:0000313" key="1">
    <source>
        <dbReference type="EMBL" id="TWF92173.1"/>
    </source>
</evidence>
<accession>A0A561TYI1</accession>
<evidence type="ECO:0000313" key="5">
    <source>
        <dbReference type="Proteomes" id="UP001330827"/>
    </source>
</evidence>
<dbReference type="EMBL" id="VIWW01000002">
    <property type="protein sequence ID" value="TWF92173.1"/>
    <property type="molecule type" value="Genomic_DNA"/>
</dbReference>
<dbReference type="AlphaFoldDB" id="A0A561TYI1"/>
<reference evidence="2 5" key="2">
    <citation type="submission" date="2022-10" db="EMBL/GenBank/DDBJ databases">
        <title>The complete genomes of actinobacterial strains from the NBC collection.</title>
        <authorList>
            <person name="Joergensen T.S."/>
            <person name="Alvarez Arevalo M."/>
            <person name="Sterndorff E.B."/>
            <person name="Faurdal D."/>
            <person name="Vuksanovic O."/>
            <person name="Mourched A.-S."/>
            <person name="Charusanti P."/>
            <person name="Shaw S."/>
            <person name="Blin K."/>
            <person name="Weber T."/>
        </authorList>
    </citation>
    <scope>NUCLEOTIDE SEQUENCE [LARGE SCALE GENOMIC DNA]</scope>
    <source>
        <strain evidence="2 5">NBC 01769</strain>
    </source>
</reference>
<dbReference type="Proteomes" id="UP001330827">
    <property type="component" value="Chromosome"/>
</dbReference>